<dbReference type="Proteomes" id="UP000186308">
    <property type="component" value="Unassembled WGS sequence"/>
</dbReference>
<evidence type="ECO:0000256" key="6">
    <source>
        <dbReference type="HAMAP-Rule" id="MF_02124"/>
    </source>
</evidence>
<evidence type="ECO:0000313" key="9">
    <source>
        <dbReference type="EMBL" id="SIQ06090.1"/>
    </source>
</evidence>
<protein>
    <recommendedName>
        <fullName evidence="6">Alpha-1,4-glucan:maltose-1-phosphate maltosyltransferase</fullName>
        <shortName evidence="6">GMPMT</shortName>
        <ecNumber evidence="6">2.4.99.16</ecNumber>
    </recommendedName>
    <alternativeName>
        <fullName evidence="6">(1-&gt;4)-alpha-D-glucan:maltose-1-phosphate alpha-D-maltosyltransferase</fullName>
    </alternativeName>
</protein>
<feature type="region of interest" description="Disordered" evidence="7">
    <location>
        <begin position="1"/>
        <end position="23"/>
    </location>
</feature>
<comment type="subunit">
    <text evidence="1 6">Homodimer.</text>
</comment>
<feature type="active site" description="Nucleophile" evidence="6">
    <location>
        <position position="777"/>
    </location>
</feature>
<dbReference type="Gene3D" id="2.60.40.10">
    <property type="entry name" value="Immunoglobulins"/>
    <property type="match status" value="1"/>
</dbReference>
<dbReference type="GO" id="GO:0030979">
    <property type="term" value="P:alpha-glucan biosynthetic process"/>
    <property type="evidence" value="ECO:0007669"/>
    <property type="project" value="UniProtKB-UniRule"/>
</dbReference>
<organism evidence="9 10">
    <name type="scientific">Acidiphilium rubrum</name>
    <dbReference type="NCBI Taxonomy" id="526"/>
    <lineage>
        <taxon>Bacteria</taxon>
        <taxon>Pseudomonadati</taxon>
        <taxon>Pseudomonadota</taxon>
        <taxon>Alphaproteobacteria</taxon>
        <taxon>Acetobacterales</taxon>
        <taxon>Acidocellaceae</taxon>
        <taxon>Acidiphilium</taxon>
    </lineage>
</organism>
<evidence type="ECO:0000313" key="10">
    <source>
        <dbReference type="Proteomes" id="UP000186308"/>
    </source>
</evidence>
<dbReference type="SMART" id="SM00642">
    <property type="entry name" value="Aamy"/>
    <property type="match status" value="1"/>
</dbReference>
<keyword evidence="10" id="KW-1185">Reference proteome</keyword>
<evidence type="ECO:0000256" key="5">
    <source>
        <dbReference type="ARBA" id="ARBA00048735"/>
    </source>
</evidence>
<evidence type="ECO:0000256" key="7">
    <source>
        <dbReference type="SAM" id="MobiDB-lite"/>
    </source>
</evidence>
<dbReference type="InterPro" id="IPR049171">
    <property type="entry name" value="GLGE_C"/>
</dbReference>
<feature type="site" description="Transition state stabilizer" evidence="6">
    <location>
        <position position="864"/>
    </location>
</feature>
<evidence type="ECO:0000259" key="8">
    <source>
        <dbReference type="SMART" id="SM00642"/>
    </source>
</evidence>
<feature type="binding site" evidence="6">
    <location>
        <position position="740"/>
    </location>
    <ligand>
        <name>alpha-maltose 1-phosphate</name>
        <dbReference type="ChEBI" id="CHEBI:63576"/>
    </ligand>
</feature>
<comment type="similarity">
    <text evidence="6">Belongs to the glycosyl hydrolase 13 family. GlgE subfamily.</text>
</comment>
<sequence length="1045" mass="115331">MDDQAALISATEPASRKSSEFPVAPTRPVPTAAYYFDPVAIERQRWTRQIEFAASLGFDAVAIASPFATDGSSHRYNIIDHSRLHEQFDGGDADAALHSLAEAAHGRNLSVVLDICLDRVAPAAPLTLQHPDWFVHANDGAAFRLLSDTDAVTDWWDERIAAWQALGIDGFRCDSAHRVPAGVWMRLIAAAKQRNRTCCFVADCLGAPAPAMAALVGCGFDYALSSSCWWDGVGSWIADDLDRASAIAPVATLTVPAGEGRVPSDRAISLAGFLGNLWMLNAEPQPMQAEHIKHLNALRQQRRALFEAPAMLRSPPAASVALFARVDAGAGGIALALAAPGQTVSEFLLRTWLGAAFGGSGAPVHQIDETGALIMQIAAPRVIARAASELTPAKAAVKAPRIAIEAVSPSIEAGRFPVKRIVGEHVTMEADLICDGHGKLAADLLWRAADETQWQRAPMALVVNDRWAARFQLERLGRYQVTIETWIDRFGAFVDEITKKHAAGVPIALELIEGTNLVEATASSCVNGTDEAQRAAVSALLAALRDQPEHELLSLLTDPATIALMREAEQRHALLRLDPPLPIDAERTRAGFANWYEVFPRSQSGSESRHGTFDDVIGHLPRIRAMGFDVLYFPPIHPIGRKNRKGRNNSLTPSDTDPGSPYAIGSAEGGHTEIHPELGDFDDFRRLIDAAAAHGIEIALDFAIQCAPDHPWLREHPEWFDWRPDGTIRYAENPPKKYEDIVNVDFYAEGAIPSLWIALRDVVAFWVKQGVRIFRVDNPHTKPLPFWEWMIGDIRARNPEVMFLAEAFTKPKLMYRLAKLGFSQSYTYFTWRNTAAELRAYLVELTTTAPSAFFRPHFFVNTPDINPVFLQSSGRPGFLLRAALAATLSGLWGVYNGFELCEAAALPGREEYLDSEKYQLRAWDHHRPGNIIAEITALNRMRRHNPALQSHLGITFLPCSNEQVLFFEKANADRSNVVLAAISLDPFNLQTAEIELPLWHFGLADDANLHAEDLARDFAFVWHGKRQIVSLDPHELPYCIWRVRA</sequence>
<dbReference type="InterPro" id="IPR006047">
    <property type="entry name" value="GH13_cat_dom"/>
</dbReference>
<dbReference type="AlphaFoldDB" id="A0A8G2FCN4"/>
<evidence type="ECO:0000256" key="1">
    <source>
        <dbReference type="ARBA" id="ARBA00011738"/>
    </source>
</evidence>
<dbReference type="Gene3D" id="1.20.58.80">
    <property type="entry name" value="Phosphotransferase system, lactose/cellobiose-type IIA subunit"/>
    <property type="match status" value="1"/>
</dbReference>
<evidence type="ECO:0000256" key="3">
    <source>
        <dbReference type="ARBA" id="ARBA00022679"/>
    </source>
</evidence>
<feature type="binding site" evidence="6">
    <location>
        <position position="645"/>
    </location>
    <ligand>
        <name>alpha-maltose 1-phosphate</name>
        <dbReference type="ChEBI" id="CHEBI:63576"/>
    </ligand>
</feature>
<dbReference type="OrthoDB" id="9805159at2"/>
<dbReference type="PANTHER" id="PTHR47786">
    <property type="entry name" value="ALPHA-1,4-GLUCAN:MALTOSE-1-PHOSPHATE MALTOSYLTRANSFERASE"/>
    <property type="match status" value="1"/>
</dbReference>
<feature type="binding site" evidence="6">
    <location>
        <begin position="917"/>
        <end position="918"/>
    </location>
    <ligand>
        <name>alpha-maltose 1-phosphate</name>
        <dbReference type="ChEBI" id="CHEBI:63576"/>
    </ligand>
</feature>
<dbReference type="EMBL" id="FTNE01000001">
    <property type="protein sequence ID" value="SIQ06090.1"/>
    <property type="molecule type" value="Genomic_DNA"/>
</dbReference>
<dbReference type="Gene3D" id="2.60.40.1180">
    <property type="entry name" value="Golgi alpha-mannosidase II"/>
    <property type="match status" value="1"/>
</dbReference>
<comment type="caution">
    <text evidence="9">The sequence shown here is derived from an EMBL/GenBank/DDBJ whole genome shotgun (WGS) entry which is preliminary data.</text>
</comment>
<comment type="function">
    <text evidence="6">Maltosyltransferase that uses maltose 1-phosphate (M1P) as the sugar donor to elongate linear or branched alpha-(1-&gt;4)-glucans. Is involved in a branched alpha-glucan biosynthetic pathway from trehalose, together with TreS, Mak and GlgB.</text>
</comment>
<dbReference type="Pfam" id="PF21702">
    <property type="entry name" value="GLGE_C"/>
    <property type="match status" value="1"/>
</dbReference>
<dbReference type="SUPFAM" id="SSF51445">
    <property type="entry name" value="(Trans)glycosidases"/>
    <property type="match status" value="2"/>
</dbReference>
<dbReference type="InterPro" id="IPR013783">
    <property type="entry name" value="Ig-like_fold"/>
</dbReference>
<dbReference type="Pfam" id="PF11896">
    <property type="entry name" value="GlgE_dom_N_S"/>
    <property type="match status" value="1"/>
</dbReference>
<accession>A0A8G2FCN4</accession>
<dbReference type="RefSeq" id="WP_029311486.1">
    <property type="nucleotide sequence ID" value="NZ_FTNE01000001.1"/>
</dbReference>
<dbReference type="InterPro" id="IPR017853">
    <property type="entry name" value="GH"/>
</dbReference>
<dbReference type="Gene3D" id="3.20.20.80">
    <property type="entry name" value="Glycosidases"/>
    <property type="match status" value="2"/>
</dbReference>
<dbReference type="GO" id="GO:0016758">
    <property type="term" value="F:hexosyltransferase activity"/>
    <property type="evidence" value="ECO:0007669"/>
    <property type="project" value="UniProtKB-UniRule"/>
</dbReference>
<gene>
    <name evidence="6" type="primary">glgE</name>
    <name evidence="9" type="ORF">SAMN05421828_101122</name>
</gene>
<dbReference type="PANTHER" id="PTHR47786:SF2">
    <property type="entry name" value="GLYCOSYL HYDROLASE FAMILY 13 CATALYTIC DOMAIN-CONTAINING PROTEIN"/>
    <property type="match status" value="1"/>
</dbReference>
<comment type="catalytic activity">
    <reaction evidence="5 6">
        <text>alpha-maltose 1-phosphate + [(1-&gt;4)-alpha-D-glucosyl](n) = [(1-&gt;4)-alpha-D-glucosyl](n+2) + phosphate</text>
        <dbReference type="Rhea" id="RHEA:42692"/>
        <dbReference type="Rhea" id="RHEA-COMP:9584"/>
        <dbReference type="Rhea" id="RHEA-COMP:10183"/>
        <dbReference type="ChEBI" id="CHEBI:15444"/>
        <dbReference type="ChEBI" id="CHEBI:43474"/>
        <dbReference type="ChEBI" id="CHEBI:63576"/>
        <dbReference type="EC" id="2.4.99.16"/>
    </reaction>
</comment>
<proteinExistence type="inferred from homology"/>
<dbReference type="InterPro" id="IPR013780">
    <property type="entry name" value="Glyco_hydro_b"/>
</dbReference>
<evidence type="ECO:0000256" key="2">
    <source>
        <dbReference type="ARBA" id="ARBA00022676"/>
    </source>
</evidence>
<feature type="binding site" evidence="6">
    <location>
        <position position="778"/>
    </location>
    <ligand>
        <name>alpha-maltose 1-phosphate</name>
        <dbReference type="ChEBI" id="CHEBI:63576"/>
    </ligand>
</feature>
<keyword evidence="4 6" id="KW-0119">Carbohydrate metabolism</keyword>
<dbReference type="InterPro" id="IPR021828">
    <property type="entry name" value="GlgE_dom_N/S"/>
</dbReference>
<evidence type="ECO:0000256" key="4">
    <source>
        <dbReference type="ARBA" id="ARBA00023277"/>
    </source>
</evidence>
<feature type="binding site" evidence="6">
    <location>
        <position position="705"/>
    </location>
    <ligand>
        <name>alpha-maltose 1-phosphate</name>
        <dbReference type="ChEBI" id="CHEBI:63576"/>
    </ligand>
</feature>
<reference evidence="9 10" key="1">
    <citation type="submission" date="2017-01" db="EMBL/GenBank/DDBJ databases">
        <authorList>
            <person name="Varghese N."/>
            <person name="Submissions S."/>
        </authorList>
    </citation>
    <scope>NUCLEOTIDE SEQUENCE [LARGE SCALE GENOMIC DNA]</scope>
    <source>
        <strain evidence="9 10">ATCC 35905</strain>
    </source>
</reference>
<keyword evidence="2 6" id="KW-0328">Glycosyltransferase</keyword>
<dbReference type="GO" id="GO:0004553">
    <property type="term" value="F:hydrolase activity, hydrolyzing O-glycosyl compounds"/>
    <property type="evidence" value="ECO:0007669"/>
    <property type="project" value="InterPro"/>
</dbReference>
<dbReference type="Pfam" id="PF00128">
    <property type="entry name" value="Alpha-amylase"/>
    <property type="match status" value="1"/>
</dbReference>
<dbReference type="InterPro" id="IPR026585">
    <property type="entry name" value="GlgE"/>
</dbReference>
<dbReference type="CDD" id="cd11344">
    <property type="entry name" value="AmyAc_GlgE_like"/>
    <property type="match status" value="1"/>
</dbReference>
<feature type="domain" description="Glycosyl hydrolase family 13 catalytic" evidence="8">
    <location>
        <begin position="597"/>
        <end position="942"/>
    </location>
</feature>
<dbReference type="HAMAP" id="MF_02124">
    <property type="entry name" value="GlgE"/>
    <property type="match status" value="1"/>
</dbReference>
<feature type="active site" description="Proton donor" evidence="6">
    <location>
        <position position="806"/>
    </location>
</feature>
<keyword evidence="3 6" id="KW-0808">Transferase</keyword>
<dbReference type="EC" id="2.4.99.16" evidence="6"/>
<name>A0A8G2FCN4_ACIRU</name>